<dbReference type="Pfam" id="PF00005">
    <property type="entry name" value="ABC_tran"/>
    <property type="match status" value="1"/>
</dbReference>
<keyword evidence="11" id="KW-1185">Reference proteome</keyword>
<name>B3PFR3_CELJU</name>
<dbReference type="CDD" id="cd03255">
    <property type="entry name" value="ABC_MJ0796_LolCDE_FtsE"/>
    <property type="match status" value="1"/>
</dbReference>
<dbReference type="GO" id="GO:0044874">
    <property type="term" value="P:lipoprotein localization to outer membrane"/>
    <property type="evidence" value="ECO:0007669"/>
    <property type="project" value="TreeGrafter"/>
</dbReference>
<dbReference type="PROSITE" id="PS50893">
    <property type="entry name" value="ABC_TRANSPORTER_2"/>
    <property type="match status" value="1"/>
</dbReference>
<evidence type="ECO:0000256" key="2">
    <source>
        <dbReference type="ARBA" id="ARBA00022475"/>
    </source>
</evidence>
<evidence type="ECO:0000256" key="5">
    <source>
        <dbReference type="ARBA" id="ARBA00022840"/>
    </source>
</evidence>
<evidence type="ECO:0000313" key="11">
    <source>
        <dbReference type="Proteomes" id="UP000001036"/>
    </source>
</evidence>
<dbReference type="GO" id="GO:0005524">
    <property type="term" value="F:ATP binding"/>
    <property type="evidence" value="ECO:0007669"/>
    <property type="project" value="UniProtKB-UniRule"/>
</dbReference>
<reference evidence="10 11" key="1">
    <citation type="journal article" date="2008" name="J. Bacteriol.">
        <title>Insights into plant cell wall degradation from the genome sequence of the soil bacterium Cellvibrio japonicus.</title>
        <authorList>
            <person name="Deboy R.T."/>
            <person name="Mongodin E.F."/>
            <person name="Fouts D.E."/>
            <person name="Tailford L.E."/>
            <person name="Khouri H."/>
            <person name="Emerson J.B."/>
            <person name="Mohamoud Y."/>
            <person name="Watkins K."/>
            <person name="Henrissat B."/>
            <person name="Gilbert H.J."/>
            <person name="Nelson K.E."/>
        </authorList>
    </citation>
    <scope>NUCLEOTIDE SEQUENCE [LARGE SCALE GENOMIC DNA]</scope>
    <source>
        <strain evidence="10 11">Ueda107</strain>
    </source>
</reference>
<keyword evidence="3 8" id="KW-0997">Cell inner membrane</keyword>
<dbReference type="HOGENOM" id="CLU_000604_1_22_6"/>
<evidence type="ECO:0000256" key="7">
    <source>
        <dbReference type="ARBA" id="ARBA00023136"/>
    </source>
</evidence>
<dbReference type="Proteomes" id="UP000001036">
    <property type="component" value="Chromosome"/>
</dbReference>
<sequence length="233" mass="25036">MSAPASQTTAVLYCKSVSKSYRQGNLAVPVLQQVNLQVSRGERVAIVGASGSGKSTLLNILGGLDVPDTGSVEVAGQLLSNLSADERGRLRNRSLGFVYQFHHLLPEFTAIENVAMPLLIARKSRTEAKAAAAALLQRVGLEHRLEHKPSELSGGERQRVAIARALVTNPACVLMDEPTGNLDRQAADSIQQLMLELNQSIGTSFIVVTHDPSLAARMDRTLTLMDGNLEETV</sequence>
<evidence type="ECO:0000256" key="3">
    <source>
        <dbReference type="ARBA" id="ARBA00022519"/>
    </source>
</evidence>
<dbReference type="InterPro" id="IPR017911">
    <property type="entry name" value="MacB-like_ATP-bd"/>
</dbReference>
<gene>
    <name evidence="8" type="primary">lolD</name>
    <name evidence="10" type="ordered locus">CJA_1776</name>
</gene>
<dbReference type="GO" id="GO:0089705">
    <property type="term" value="P:protein localization to outer membrane"/>
    <property type="evidence" value="ECO:0007669"/>
    <property type="project" value="TreeGrafter"/>
</dbReference>
<dbReference type="KEGG" id="cja:CJA_1776"/>
<evidence type="ECO:0000256" key="6">
    <source>
        <dbReference type="ARBA" id="ARBA00022967"/>
    </source>
</evidence>
<feature type="domain" description="ABC transporter" evidence="9">
    <location>
        <begin position="12"/>
        <end position="233"/>
    </location>
</feature>
<comment type="subunit">
    <text evidence="8">The complex is composed of two ATP-binding proteins (LolD) and two transmembrane proteins (LolC and LolE).</text>
</comment>
<keyword evidence="7 8" id="KW-0472">Membrane</keyword>
<dbReference type="NCBIfam" id="TIGR02211">
    <property type="entry name" value="LolD_lipo_ex"/>
    <property type="match status" value="1"/>
</dbReference>
<dbReference type="EMBL" id="CP000934">
    <property type="protein sequence ID" value="ACE85765.1"/>
    <property type="molecule type" value="Genomic_DNA"/>
</dbReference>
<dbReference type="AlphaFoldDB" id="B3PFR3"/>
<dbReference type="PANTHER" id="PTHR24220">
    <property type="entry name" value="IMPORT ATP-BINDING PROTEIN"/>
    <property type="match status" value="1"/>
</dbReference>
<comment type="function">
    <text evidence="8">Part of the ABC transporter complex LolCDE involved in the translocation of mature outer membrane-directed lipoproteins, from the inner membrane to the periplasmic chaperone, LolA. Responsible for the formation of the LolA-lipoprotein complex in an ATP-dependent manner.</text>
</comment>
<evidence type="ECO:0000313" key="10">
    <source>
        <dbReference type="EMBL" id="ACE85765.1"/>
    </source>
</evidence>
<proteinExistence type="inferred from homology"/>
<keyword evidence="4 8" id="KW-0547">Nucleotide-binding</keyword>
<dbReference type="PANTHER" id="PTHR24220:SF689">
    <property type="entry name" value="LIPOPROTEIN-RELEASING SYSTEM ATP-BINDING PROTEIN LOLD"/>
    <property type="match status" value="1"/>
</dbReference>
<protein>
    <recommendedName>
        <fullName evidence="8">Lipoprotein-releasing system ATP-binding protein LolD</fullName>
        <ecNumber evidence="8">7.6.2.-</ecNumber>
    </recommendedName>
</protein>
<dbReference type="RefSeq" id="WP_012487396.1">
    <property type="nucleotide sequence ID" value="NC_010995.1"/>
</dbReference>
<dbReference type="GO" id="GO:0022857">
    <property type="term" value="F:transmembrane transporter activity"/>
    <property type="evidence" value="ECO:0007669"/>
    <property type="project" value="TreeGrafter"/>
</dbReference>
<comment type="subcellular location">
    <subcellularLocation>
        <location evidence="8">Cell inner membrane</location>
        <topology evidence="8">Peripheral membrane protein</topology>
    </subcellularLocation>
</comment>
<dbReference type="SUPFAM" id="SSF52540">
    <property type="entry name" value="P-loop containing nucleoside triphosphate hydrolases"/>
    <property type="match status" value="1"/>
</dbReference>
<dbReference type="GO" id="GO:0005886">
    <property type="term" value="C:plasma membrane"/>
    <property type="evidence" value="ECO:0007669"/>
    <property type="project" value="UniProtKB-SubCell"/>
</dbReference>
<dbReference type="OrthoDB" id="9801477at2"/>
<evidence type="ECO:0000259" key="9">
    <source>
        <dbReference type="PROSITE" id="PS50893"/>
    </source>
</evidence>
<dbReference type="InterPro" id="IPR017871">
    <property type="entry name" value="ABC_transporter-like_CS"/>
</dbReference>
<keyword evidence="1 8" id="KW-0813">Transport</keyword>
<comment type="similarity">
    <text evidence="8">Belongs to the ABC transporter superfamily. Lipoprotein translocase (TC 3.A.1.125) family.</text>
</comment>
<dbReference type="InterPro" id="IPR003439">
    <property type="entry name" value="ABC_transporter-like_ATP-bd"/>
</dbReference>
<dbReference type="InterPro" id="IPR011924">
    <property type="entry name" value="LolD_lipo_ATP-bd"/>
</dbReference>
<keyword evidence="2 8" id="KW-1003">Cell membrane</keyword>
<dbReference type="FunFam" id="3.40.50.300:FF:000230">
    <property type="entry name" value="Lipoprotein-releasing system ATP-binding protein LolD"/>
    <property type="match status" value="1"/>
</dbReference>
<evidence type="ECO:0000256" key="8">
    <source>
        <dbReference type="RuleBase" id="RU367068"/>
    </source>
</evidence>
<organism evidence="10 11">
    <name type="scientific">Cellvibrio japonicus (strain Ueda107)</name>
    <name type="common">Pseudomonas fluorescens subsp. cellulosa</name>
    <dbReference type="NCBI Taxonomy" id="498211"/>
    <lineage>
        <taxon>Bacteria</taxon>
        <taxon>Pseudomonadati</taxon>
        <taxon>Pseudomonadota</taxon>
        <taxon>Gammaproteobacteria</taxon>
        <taxon>Cellvibrionales</taxon>
        <taxon>Cellvibrionaceae</taxon>
        <taxon>Cellvibrio</taxon>
    </lineage>
</organism>
<dbReference type="Gene3D" id="3.40.50.300">
    <property type="entry name" value="P-loop containing nucleotide triphosphate hydrolases"/>
    <property type="match status" value="1"/>
</dbReference>
<keyword evidence="5 8" id="KW-0067">ATP-binding</keyword>
<dbReference type="STRING" id="498211.CJA_1776"/>
<dbReference type="PROSITE" id="PS00211">
    <property type="entry name" value="ABC_TRANSPORTER_1"/>
    <property type="match status" value="1"/>
</dbReference>
<keyword evidence="6 8" id="KW-1278">Translocase</keyword>
<accession>B3PFR3</accession>
<dbReference type="EC" id="7.6.2.-" evidence="8"/>
<dbReference type="GO" id="GO:0016887">
    <property type="term" value="F:ATP hydrolysis activity"/>
    <property type="evidence" value="ECO:0007669"/>
    <property type="project" value="InterPro"/>
</dbReference>
<dbReference type="SMART" id="SM00382">
    <property type="entry name" value="AAA"/>
    <property type="match status" value="1"/>
</dbReference>
<dbReference type="InterPro" id="IPR027417">
    <property type="entry name" value="P-loop_NTPase"/>
</dbReference>
<dbReference type="eggNOG" id="COG1136">
    <property type="taxonomic scope" value="Bacteria"/>
</dbReference>
<evidence type="ECO:0000256" key="1">
    <source>
        <dbReference type="ARBA" id="ARBA00022448"/>
    </source>
</evidence>
<evidence type="ECO:0000256" key="4">
    <source>
        <dbReference type="ARBA" id="ARBA00022741"/>
    </source>
</evidence>
<dbReference type="InterPro" id="IPR015854">
    <property type="entry name" value="ABC_transpr_LolD-like"/>
</dbReference>
<dbReference type="InterPro" id="IPR003593">
    <property type="entry name" value="AAA+_ATPase"/>
</dbReference>